<dbReference type="PIRSF" id="PIRSF000239">
    <property type="entry name" value="AHPC"/>
    <property type="match status" value="1"/>
</dbReference>
<dbReference type="RefSeq" id="WP_169698468.1">
    <property type="nucleotide sequence ID" value="NZ_LS974202.1"/>
</dbReference>
<sequence length="155" mass="17383">MLLKGERAVDFSLYGTDLKTYRLSSFLGKKIVLVFYPGAFTSVCQKELCTFRDSLANFERLDAQVIGISVDGPFANRAFKDQNSISFPLLSDLGGEISRKYGGVHEDFAGVRGLLVSKRAVFIIDREGNIVYSWVSDDPKVEPNYNEISDRLEKI</sequence>
<dbReference type="AlphaFoldDB" id="A0A7Z7LDJ2"/>
<dbReference type="Gene3D" id="3.40.30.10">
    <property type="entry name" value="Glutaredoxin"/>
    <property type="match status" value="1"/>
</dbReference>
<keyword evidence="6" id="KW-1185">Reference proteome</keyword>
<dbReference type="Proteomes" id="UP000250796">
    <property type="component" value="Chromosome MESINF"/>
</dbReference>
<dbReference type="InterPro" id="IPR024706">
    <property type="entry name" value="Peroxiredoxin_AhpC-typ"/>
</dbReference>
<evidence type="ECO:0000313" key="6">
    <source>
        <dbReference type="Proteomes" id="UP000250796"/>
    </source>
</evidence>
<keyword evidence="1" id="KW-0560">Oxidoreductase</keyword>
<dbReference type="GO" id="GO:0016491">
    <property type="term" value="F:oxidoreductase activity"/>
    <property type="evidence" value="ECO:0007669"/>
    <property type="project" value="UniProtKB-KW"/>
</dbReference>
<proteinExistence type="predicted"/>
<dbReference type="CDD" id="cd03018">
    <property type="entry name" value="PRX_AhpE_like"/>
    <property type="match status" value="1"/>
</dbReference>
<dbReference type="InterPro" id="IPR036249">
    <property type="entry name" value="Thioredoxin-like_sf"/>
</dbReference>
<dbReference type="SUPFAM" id="SSF52833">
    <property type="entry name" value="Thioredoxin-like"/>
    <property type="match status" value="1"/>
</dbReference>
<dbReference type="PANTHER" id="PTHR43110:SF1">
    <property type="entry name" value="THIOL PEROXIDASE"/>
    <property type="match status" value="1"/>
</dbReference>
<evidence type="ECO:0000256" key="1">
    <source>
        <dbReference type="ARBA" id="ARBA00023002"/>
    </source>
</evidence>
<dbReference type="KEGG" id="minf:MESINF_0617"/>
<reference evidence="5 6" key="1">
    <citation type="submission" date="2017-01" db="EMBL/GenBank/DDBJ databases">
        <authorList>
            <person name="Erauso G."/>
        </authorList>
    </citation>
    <scope>NUCLEOTIDE SEQUENCE [LARGE SCALE GENOMIC DNA]</scope>
    <source>
        <strain evidence="5">MESINF1</strain>
    </source>
</reference>
<gene>
    <name evidence="5" type="ORF">MESINF_0617</name>
</gene>
<accession>A0A7Z7LDJ2</accession>
<feature type="active site" description="Cysteine sulfenic acid (-SOH) intermediate; for peroxidase activity" evidence="3">
    <location>
        <position position="44"/>
    </location>
</feature>
<evidence type="ECO:0000256" key="2">
    <source>
        <dbReference type="ARBA" id="ARBA00023284"/>
    </source>
</evidence>
<evidence type="ECO:0000259" key="4">
    <source>
        <dbReference type="PROSITE" id="PS51352"/>
    </source>
</evidence>
<feature type="domain" description="Thioredoxin" evidence="4">
    <location>
        <begin position="2"/>
        <end position="155"/>
    </location>
</feature>
<evidence type="ECO:0000256" key="3">
    <source>
        <dbReference type="PIRSR" id="PIRSR000239-1"/>
    </source>
</evidence>
<dbReference type="InterPro" id="IPR013766">
    <property type="entry name" value="Thioredoxin_domain"/>
</dbReference>
<evidence type="ECO:0000313" key="5">
    <source>
        <dbReference type="EMBL" id="SSC12066.1"/>
    </source>
</evidence>
<dbReference type="PROSITE" id="PS51352">
    <property type="entry name" value="THIOREDOXIN_2"/>
    <property type="match status" value="1"/>
</dbReference>
<organism evidence="5 6">
    <name type="scientific">Mesotoga infera</name>
    <dbReference type="NCBI Taxonomy" id="1236046"/>
    <lineage>
        <taxon>Bacteria</taxon>
        <taxon>Thermotogati</taxon>
        <taxon>Thermotogota</taxon>
        <taxon>Thermotogae</taxon>
        <taxon>Kosmotogales</taxon>
        <taxon>Kosmotogaceae</taxon>
        <taxon>Mesotoga</taxon>
    </lineage>
</organism>
<dbReference type="EMBL" id="LS974202">
    <property type="protein sequence ID" value="SSC12066.1"/>
    <property type="molecule type" value="Genomic_DNA"/>
</dbReference>
<dbReference type="InterPro" id="IPR050455">
    <property type="entry name" value="Tpx_Peroxidase_subfamily"/>
</dbReference>
<keyword evidence="2" id="KW-0676">Redox-active center</keyword>
<dbReference type="PANTHER" id="PTHR43110">
    <property type="entry name" value="THIOL PEROXIDASE"/>
    <property type="match status" value="1"/>
</dbReference>
<dbReference type="GO" id="GO:0016209">
    <property type="term" value="F:antioxidant activity"/>
    <property type="evidence" value="ECO:0007669"/>
    <property type="project" value="InterPro"/>
</dbReference>
<name>A0A7Z7LDJ2_9BACT</name>
<dbReference type="InterPro" id="IPR000866">
    <property type="entry name" value="AhpC/TSA"/>
</dbReference>
<dbReference type="Pfam" id="PF00578">
    <property type="entry name" value="AhpC-TSA"/>
    <property type="match status" value="1"/>
</dbReference>
<protein>
    <submittedName>
        <fullName evidence="5">Peroxiredoxin</fullName>
    </submittedName>
</protein>